<sequence>MELRLSNFEKCLHQVKSQILVSRDSRRSLLQDPQMEKMYSTIKEFVDAPNLLSREVDTFKVLKNMSKSISDIKNSVNFNQLKITKDENMYIHVFIKSLFLCLDLKSPKLFDRNKLLAFLMKNGTAGIDSHIFINKKTEALRVLSECLTEEKSKFKSSLKNASYRVLPIESFAQHLFNLKNYSATTESKKEKMRLVAAKWRFITEEIWKSSLSPRKWWEQVFKCLDTLYKETTNSASSSLDLHKCLLANDISKYTPSENTSISDDNLNLLSDIDNGISEIEVEQEAEEDVTLPDNSDLETESSDERSSITQLSSDDSIL</sequence>
<proteinExistence type="predicted"/>
<evidence type="ECO:0000313" key="2">
    <source>
        <dbReference type="EMBL" id="RPB01787.1"/>
    </source>
</evidence>
<reference evidence="2 3" key="1">
    <citation type="journal article" date="2018" name="Nat. Ecol. Evol.">
        <title>Pezizomycetes genomes reveal the molecular basis of ectomycorrhizal truffle lifestyle.</title>
        <authorList>
            <person name="Murat C."/>
            <person name="Payen T."/>
            <person name="Noel B."/>
            <person name="Kuo A."/>
            <person name="Morin E."/>
            <person name="Chen J."/>
            <person name="Kohler A."/>
            <person name="Krizsan K."/>
            <person name="Balestrini R."/>
            <person name="Da Silva C."/>
            <person name="Montanini B."/>
            <person name="Hainaut M."/>
            <person name="Levati E."/>
            <person name="Barry K.W."/>
            <person name="Belfiori B."/>
            <person name="Cichocki N."/>
            <person name="Clum A."/>
            <person name="Dockter R.B."/>
            <person name="Fauchery L."/>
            <person name="Guy J."/>
            <person name="Iotti M."/>
            <person name="Le Tacon F."/>
            <person name="Lindquist E.A."/>
            <person name="Lipzen A."/>
            <person name="Malagnac F."/>
            <person name="Mello A."/>
            <person name="Molinier V."/>
            <person name="Miyauchi S."/>
            <person name="Poulain J."/>
            <person name="Riccioni C."/>
            <person name="Rubini A."/>
            <person name="Sitrit Y."/>
            <person name="Splivallo R."/>
            <person name="Traeger S."/>
            <person name="Wang M."/>
            <person name="Zifcakova L."/>
            <person name="Wipf D."/>
            <person name="Zambonelli A."/>
            <person name="Paolocci F."/>
            <person name="Nowrousian M."/>
            <person name="Ottonello S."/>
            <person name="Baldrian P."/>
            <person name="Spatafora J.W."/>
            <person name="Henrissat B."/>
            <person name="Nagy L.G."/>
            <person name="Aury J.M."/>
            <person name="Wincker P."/>
            <person name="Grigoriev I.V."/>
            <person name="Bonfante P."/>
            <person name="Martin F.M."/>
        </authorList>
    </citation>
    <scope>NUCLEOTIDE SEQUENCE [LARGE SCALE GENOMIC DNA]</scope>
    <source>
        <strain evidence="2 3">120613-1</strain>
    </source>
</reference>
<accession>A0A3N4JUB9</accession>
<protein>
    <submittedName>
        <fullName evidence="2">Uncharacterized protein</fullName>
    </submittedName>
</protein>
<feature type="compositionally biased region" description="Polar residues" evidence="1">
    <location>
        <begin position="307"/>
        <end position="318"/>
    </location>
</feature>
<dbReference type="Proteomes" id="UP000276215">
    <property type="component" value="Unassembled WGS sequence"/>
</dbReference>
<dbReference type="OrthoDB" id="5504382at2759"/>
<keyword evidence="3" id="KW-1185">Reference proteome</keyword>
<organism evidence="2 3">
    <name type="scientific">Choiromyces venosus 120613-1</name>
    <dbReference type="NCBI Taxonomy" id="1336337"/>
    <lineage>
        <taxon>Eukaryota</taxon>
        <taxon>Fungi</taxon>
        <taxon>Dikarya</taxon>
        <taxon>Ascomycota</taxon>
        <taxon>Pezizomycotina</taxon>
        <taxon>Pezizomycetes</taxon>
        <taxon>Pezizales</taxon>
        <taxon>Tuberaceae</taxon>
        <taxon>Choiromyces</taxon>
    </lineage>
</organism>
<evidence type="ECO:0000256" key="1">
    <source>
        <dbReference type="SAM" id="MobiDB-lite"/>
    </source>
</evidence>
<feature type="compositionally biased region" description="Acidic residues" evidence="1">
    <location>
        <begin position="282"/>
        <end position="301"/>
    </location>
</feature>
<dbReference type="AlphaFoldDB" id="A0A3N4JUB9"/>
<evidence type="ECO:0000313" key="3">
    <source>
        <dbReference type="Proteomes" id="UP000276215"/>
    </source>
</evidence>
<gene>
    <name evidence="2" type="ORF">L873DRAFT_602193</name>
</gene>
<name>A0A3N4JUB9_9PEZI</name>
<dbReference type="EMBL" id="ML120371">
    <property type="protein sequence ID" value="RPB01787.1"/>
    <property type="molecule type" value="Genomic_DNA"/>
</dbReference>
<feature type="region of interest" description="Disordered" evidence="1">
    <location>
        <begin position="282"/>
        <end position="318"/>
    </location>
</feature>